<protein>
    <submittedName>
        <fullName evidence="1">Uncharacterized protein</fullName>
    </submittedName>
</protein>
<dbReference type="AlphaFoldDB" id="A0AAD5QW40"/>
<comment type="caution">
    <text evidence="1">The sequence shown here is derived from an EMBL/GenBank/DDBJ whole genome shotgun (WGS) entry which is preliminary data.</text>
</comment>
<accession>A0AAD5QW40</accession>
<sequence>MHIIAAVLNGEPSSSICALAEKLGVSQRIIANKLHKFDFLYKKPRQNPHKLRPIRASFDLYSAFCMAVDLNYSMKFKEFSVKKSRNGTSSRLGIMQNDGSKS</sequence>
<evidence type="ECO:0000313" key="1">
    <source>
        <dbReference type="EMBL" id="KAJ1364044.1"/>
    </source>
</evidence>
<evidence type="ECO:0000313" key="2">
    <source>
        <dbReference type="Proteomes" id="UP001196413"/>
    </source>
</evidence>
<dbReference type="EMBL" id="JAHQIW010004854">
    <property type="protein sequence ID" value="KAJ1364044.1"/>
    <property type="molecule type" value="Genomic_DNA"/>
</dbReference>
<keyword evidence="2" id="KW-1185">Reference proteome</keyword>
<name>A0AAD5QW40_PARTN</name>
<gene>
    <name evidence="1" type="ORF">KIN20_024035</name>
</gene>
<organism evidence="1 2">
    <name type="scientific">Parelaphostrongylus tenuis</name>
    <name type="common">Meningeal worm</name>
    <dbReference type="NCBI Taxonomy" id="148309"/>
    <lineage>
        <taxon>Eukaryota</taxon>
        <taxon>Metazoa</taxon>
        <taxon>Ecdysozoa</taxon>
        <taxon>Nematoda</taxon>
        <taxon>Chromadorea</taxon>
        <taxon>Rhabditida</taxon>
        <taxon>Rhabditina</taxon>
        <taxon>Rhabditomorpha</taxon>
        <taxon>Strongyloidea</taxon>
        <taxon>Metastrongylidae</taxon>
        <taxon>Parelaphostrongylus</taxon>
    </lineage>
</organism>
<reference evidence="1" key="1">
    <citation type="submission" date="2021-06" db="EMBL/GenBank/DDBJ databases">
        <title>Parelaphostrongylus tenuis whole genome reference sequence.</title>
        <authorList>
            <person name="Garwood T.J."/>
            <person name="Larsen P.A."/>
            <person name="Fountain-Jones N.M."/>
            <person name="Garbe J.R."/>
            <person name="Macchietto M.G."/>
            <person name="Kania S.A."/>
            <person name="Gerhold R.W."/>
            <person name="Richards J.E."/>
            <person name="Wolf T.M."/>
        </authorList>
    </citation>
    <scope>NUCLEOTIDE SEQUENCE</scope>
    <source>
        <strain evidence="1">MNPRO001-30</strain>
        <tissue evidence="1">Meninges</tissue>
    </source>
</reference>
<dbReference type="Proteomes" id="UP001196413">
    <property type="component" value="Unassembled WGS sequence"/>
</dbReference>
<proteinExistence type="predicted"/>